<comment type="caution">
    <text evidence="2">The sequence shown here is derived from an EMBL/GenBank/DDBJ whole genome shotgun (WGS) entry which is preliminary data.</text>
</comment>
<dbReference type="SMART" id="SM00248">
    <property type="entry name" value="ANK"/>
    <property type="match status" value="19"/>
</dbReference>
<evidence type="ECO:0000256" key="1">
    <source>
        <dbReference type="SAM" id="MobiDB-lite"/>
    </source>
</evidence>
<dbReference type="EMBL" id="JXTI01000015">
    <property type="protein sequence ID" value="KWX15102.1"/>
    <property type="molecule type" value="Genomic_DNA"/>
</dbReference>
<organism evidence="2 3">
    <name type="scientific">Giardia duodenalis assemblage B</name>
    <dbReference type="NCBI Taxonomy" id="1394984"/>
    <lineage>
        <taxon>Eukaryota</taxon>
        <taxon>Metamonada</taxon>
        <taxon>Diplomonadida</taxon>
        <taxon>Hexamitidae</taxon>
        <taxon>Giardiinae</taxon>
        <taxon>Giardia</taxon>
    </lineage>
</organism>
<reference evidence="2 3" key="1">
    <citation type="journal article" date="2015" name="Mol. Biochem. Parasitol.">
        <title>Identification of polymorphic genes for use in assemblage B genotyping assays through comparative genomics of multiple assemblage B Giardia duodenalis isolates.</title>
        <authorList>
            <person name="Wielinga C."/>
            <person name="Thompson R.C."/>
            <person name="Monis P."/>
            <person name="Ryan U."/>
        </authorList>
    </citation>
    <scope>NUCLEOTIDE SEQUENCE [LARGE SCALE GENOMIC DNA]</scope>
    <source>
        <strain evidence="2 3">BAH15c1</strain>
    </source>
</reference>
<dbReference type="Proteomes" id="UP000070089">
    <property type="component" value="Unassembled WGS sequence"/>
</dbReference>
<feature type="compositionally biased region" description="Polar residues" evidence="1">
    <location>
        <begin position="742"/>
        <end position="765"/>
    </location>
</feature>
<proteinExistence type="predicted"/>
<evidence type="ECO:0000313" key="2">
    <source>
        <dbReference type="EMBL" id="KWX15102.1"/>
    </source>
</evidence>
<feature type="region of interest" description="Disordered" evidence="1">
    <location>
        <begin position="1229"/>
        <end position="1249"/>
    </location>
</feature>
<evidence type="ECO:0000313" key="3">
    <source>
        <dbReference type="Proteomes" id="UP000070089"/>
    </source>
</evidence>
<dbReference type="Gene3D" id="1.25.40.20">
    <property type="entry name" value="Ankyrin repeat-containing domain"/>
    <property type="match status" value="6"/>
</dbReference>
<feature type="compositionally biased region" description="Low complexity" evidence="1">
    <location>
        <begin position="1237"/>
        <end position="1248"/>
    </location>
</feature>
<dbReference type="SUPFAM" id="SSF48403">
    <property type="entry name" value="Ankyrin repeat"/>
    <property type="match status" value="4"/>
</dbReference>
<dbReference type="PANTHER" id="PTHR24120:SF4">
    <property type="entry name" value="GH07239P"/>
    <property type="match status" value="1"/>
</dbReference>
<dbReference type="InterPro" id="IPR036770">
    <property type="entry name" value="Ankyrin_rpt-contain_sf"/>
</dbReference>
<dbReference type="Pfam" id="PF12796">
    <property type="entry name" value="Ank_2"/>
    <property type="match status" value="3"/>
</dbReference>
<dbReference type="OrthoDB" id="5406014at2759"/>
<accession>A0A132NZG9</accession>
<dbReference type="VEuPathDB" id="GiardiaDB:QR46_0905"/>
<name>A0A132NZG9_GIAIN</name>
<protein>
    <submittedName>
        <fullName evidence="2">Protein 21.1</fullName>
    </submittedName>
</protein>
<dbReference type="InterPro" id="IPR002110">
    <property type="entry name" value="Ankyrin_rpt"/>
</dbReference>
<sequence>MADTTSPENKVAQTPLMAAVMQNNGDILKKYISMTGCIDPVNHMTALQIAAANGKAHAVSGIVKAQNQNASSLKIVQELGLQTGPYKRTALMHAAIANQGICIRPLAGEMGLKDSFGNTALILAVKNNSYMYIKDFCDNLKEGYLERSDAEKELGAYQNSMTALMHAAALGHCEILDLLLPYEACLCTNDANRISALMVTVIAMTRVMHCFGGTDQFNKLDLNDLLNCHPDDYTTLMPSYQSYKPLNSAPEPTTEALASTILADITGQNPTSSTLVSPTAASTPGNFASASVVSPNPITTTFLAGDPSSSTIAMQSVQSILSPRQQAPAPTETYDKHPLHYIMNYISCMRQLMVKEVGMASAHPTLSCALYCAVVANNLIAVKILSTFETQMTNSNKESSLILAARLHYPLIAKELLIRELGHLDINGFTALMYAAVQGDLKITNTIVSSREMCIQTQKGYSALMLAVLSPLAMTYYKGVAPSTGSTVSFAATKPGPGGAQEPSVTVGTVDSPAPASLPIGTIITGKELETTGINTRTSNLDVVRLLSSPYLNRSRKEKYITALQIPQAMKEKILKQAPGGEGGLYSASGATALMYAVARGYTDYVCELRETERGLQATGELHDLFNEVEYSSDMSFCQEMLGGEGDNIFIAPGDVWLNRYSSTSDAIVNNEFADKKMTMKALRAKEAKDATITAKNNYKNFATSMREQQKKVAKEIEAKTAQAIKNAEKIFTASALADTGSDASTMRSPISSAGHSRNTSQTGGATDFRKIDSKVNFDAATSAVRSTLGATASTLAMRSRSFSNLQGFEPTFSGFDTLSKSGLGDAPANQEVSIKDLFFSIQNNLGKIKDMCLAAFQSDATISNEDQTKVKHIISTCMAYISAFIGSDTDTAVSLGFSKQAIQKISAIGDGCRSLQAKINSTPGMQTALKGVESIVNETLTLLSKAKTSSAKIMLRTYSDTQPATQFQAFFSHIGFSALMLAAELNQYDCFMQLFESEGGLVSSTGASALLIACMLNRIKILDEVVCGAYAMFKPQVLAELKARLKPMNATALMVAAANNNRQIIELLLYNKDTRNLLLRVCDDEGNTALHYAVRANSVGACKLLAPEEFDIKNKKGLTPYEVACEVGSANCIDILSEYGETGKRMTHTPLMLAAINNSSATCEEIIKTSDNADLQRRKIAKEIKKSKIFKDNAFVVPNVESMLHETNLRVVKRLDVPGTSVPHALSSSMAVGDDPASPTMAPSSPSVNVKSKFKRQVGKTCECCKYTALMHAVEVDAVDVVRILAPYESRELYYTTLPEIKQEADYYTALMISIYKNQTDIARILIPYEAGMRSSNSGVTALLVAARMGRESIVAELAPLERKINDKFDDDCLIAAIKYLNQIGDNYVLGSQPIGPKKVDVEKLAGGGAGCDLSLETDDPPIEKILADLKAKVDMKPVTEVPFTNTIIMHLANNIPSRAHTVLGLTHLQFATKLKVTRVVEVLVELGHGVRVYDDQHQTALMIAATNNYIDGVKLLAPHEKGMLNKHNDNARVLAMKQNYRGVEDILAQYEDFPEHKLHNAIVKDDLQGAQNNLEFLGCMHQGESCLMAAAMSGRVDMFNLLYNESVKRLTSPGQKQDLGLRDKRGYTCFMRLVERCSSLAAGDTSIFTYLDFMKKLFTVRVELGVSLQQNVAQRTPGDKYLGMTAFLMACAMNCIEVIKIIMDAAGETGSSNKELFELEVKSRVEDGTNDYAFMVAVKNGAGEVFDYLVSSPAYVRQALPSSANILKILIDMDSVEHFKRTYPVLTGKFSDIYNDMSVRDYARSVGKEETFFDGIPACDPTGRSSNICDAVPSVQAPLPKEQDTDSILAP</sequence>
<dbReference type="PANTHER" id="PTHR24120">
    <property type="entry name" value="GH07239P"/>
    <property type="match status" value="1"/>
</dbReference>
<feature type="region of interest" description="Disordered" evidence="1">
    <location>
        <begin position="741"/>
        <end position="767"/>
    </location>
</feature>
<gene>
    <name evidence="2" type="ORF">QR46_0905</name>
</gene>